<dbReference type="Proteomes" id="UP000315235">
    <property type="component" value="Unassembled WGS sequence"/>
</dbReference>
<dbReference type="Pfam" id="PF00389">
    <property type="entry name" value="2-Hacid_dh"/>
    <property type="match status" value="1"/>
</dbReference>
<comment type="similarity">
    <text evidence="1 4">Belongs to the D-isomer specific 2-hydroxyacid dehydrogenase family.</text>
</comment>
<reference evidence="7 8" key="1">
    <citation type="submission" date="2019-07" db="EMBL/GenBank/DDBJ databases">
        <title>Pseudomonas mangiferae sp. nov., isolated from bark of mango tree in Thailand.</title>
        <authorList>
            <person name="Srisuk N."/>
            <person name="Anurat P."/>
        </authorList>
    </citation>
    <scope>NUCLEOTIDE SEQUENCE [LARGE SCALE GENOMIC DNA]</scope>
    <source>
        <strain evidence="7 8">DMKU_BBB3-04</strain>
    </source>
</reference>
<dbReference type="GO" id="GO:0008720">
    <property type="term" value="F:D-lactate dehydrogenase (NAD+) activity"/>
    <property type="evidence" value="ECO:0007669"/>
    <property type="project" value="TreeGrafter"/>
</dbReference>
<sequence length="329" mass="36009">MRIMLFSSQRYDQESFGAANAERRFDLTFQDTRLDLDTAPLAEGCEVVCAFINDDLGAPVLERLAAGGTRLVALRSAGYNHVDLLAAARLGLDVVRVPAYSPYAVAEHAVGLILALSRRLYRAYNRTRDGDFSLHGLIGFDLRGKTVGVVGTGQIGAVFARIMSGFGCQVLAHDPFPQPDLEALGVRYVDQDQLFARADIVSLHCPLLPDTRHLIDAETLQRMKPGVMLINTSRGALVDTPALIEALKSGRLGYLGLDVYEEEARLFFEDRSDLPLQDDVLARLLTFPNVIITAHQAFLTREALQAIAATTLENVAAWSAGDVRNRVEA</sequence>
<dbReference type="InterPro" id="IPR036291">
    <property type="entry name" value="NAD(P)-bd_dom_sf"/>
</dbReference>
<dbReference type="SUPFAM" id="SSF51735">
    <property type="entry name" value="NAD(P)-binding Rossmann-fold domains"/>
    <property type="match status" value="1"/>
</dbReference>
<dbReference type="OrthoDB" id="9805416at2"/>
<dbReference type="InterPro" id="IPR006140">
    <property type="entry name" value="D-isomer_DH_NAD-bd"/>
</dbReference>
<accession>A0A553H1D4</accession>
<gene>
    <name evidence="7" type="ORF">FM069_07490</name>
</gene>
<keyword evidence="3" id="KW-0520">NAD</keyword>
<dbReference type="Pfam" id="PF02826">
    <property type="entry name" value="2-Hacid_dh_C"/>
    <property type="match status" value="1"/>
</dbReference>
<dbReference type="PROSITE" id="PS00670">
    <property type="entry name" value="D_2_HYDROXYACID_DH_2"/>
    <property type="match status" value="1"/>
</dbReference>
<dbReference type="PANTHER" id="PTHR43026:SF1">
    <property type="entry name" value="2-HYDROXYACID DEHYDROGENASE HOMOLOG 1-RELATED"/>
    <property type="match status" value="1"/>
</dbReference>
<dbReference type="InterPro" id="IPR006139">
    <property type="entry name" value="D-isomer_2_OHA_DH_cat_dom"/>
</dbReference>
<dbReference type="InterPro" id="IPR029752">
    <property type="entry name" value="D-isomer_DH_CS1"/>
</dbReference>
<dbReference type="CDD" id="cd12183">
    <property type="entry name" value="LDH_like_2"/>
    <property type="match status" value="1"/>
</dbReference>
<keyword evidence="2 4" id="KW-0560">Oxidoreductase</keyword>
<dbReference type="PROSITE" id="PS00065">
    <property type="entry name" value="D_2_HYDROXYACID_DH_1"/>
    <property type="match status" value="1"/>
</dbReference>
<dbReference type="RefSeq" id="WP_143487670.1">
    <property type="nucleotide sequence ID" value="NZ_VJOY01000004.1"/>
</dbReference>
<dbReference type="Gene3D" id="3.40.50.720">
    <property type="entry name" value="NAD(P)-binding Rossmann-like Domain"/>
    <property type="match status" value="2"/>
</dbReference>
<evidence type="ECO:0000256" key="4">
    <source>
        <dbReference type="RuleBase" id="RU003719"/>
    </source>
</evidence>
<evidence type="ECO:0000259" key="6">
    <source>
        <dbReference type="Pfam" id="PF02826"/>
    </source>
</evidence>
<evidence type="ECO:0000256" key="1">
    <source>
        <dbReference type="ARBA" id="ARBA00005854"/>
    </source>
</evidence>
<dbReference type="AlphaFoldDB" id="A0A553H1D4"/>
<dbReference type="InterPro" id="IPR029753">
    <property type="entry name" value="D-isomer_DH_CS"/>
</dbReference>
<protein>
    <submittedName>
        <fullName evidence="7">2-hydroxyacid dehydrogenase</fullName>
    </submittedName>
</protein>
<evidence type="ECO:0000259" key="5">
    <source>
        <dbReference type="Pfam" id="PF00389"/>
    </source>
</evidence>
<evidence type="ECO:0000313" key="8">
    <source>
        <dbReference type="Proteomes" id="UP000315235"/>
    </source>
</evidence>
<comment type="caution">
    <text evidence="7">The sequence shown here is derived from an EMBL/GenBank/DDBJ whole genome shotgun (WGS) entry which is preliminary data.</text>
</comment>
<dbReference type="GO" id="GO:0051287">
    <property type="term" value="F:NAD binding"/>
    <property type="evidence" value="ECO:0007669"/>
    <property type="project" value="InterPro"/>
</dbReference>
<feature type="domain" description="D-isomer specific 2-hydroxyacid dehydrogenase NAD-binding" evidence="6">
    <location>
        <begin position="110"/>
        <end position="297"/>
    </location>
</feature>
<proteinExistence type="inferred from homology"/>
<evidence type="ECO:0000256" key="2">
    <source>
        <dbReference type="ARBA" id="ARBA00023002"/>
    </source>
</evidence>
<organism evidence="7 8">
    <name type="scientific">Pseudomonas mangiferae</name>
    <dbReference type="NCBI Taxonomy" id="2593654"/>
    <lineage>
        <taxon>Bacteria</taxon>
        <taxon>Pseudomonadati</taxon>
        <taxon>Pseudomonadota</taxon>
        <taxon>Gammaproteobacteria</taxon>
        <taxon>Pseudomonadales</taxon>
        <taxon>Pseudomonadaceae</taxon>
        <taxon>Pseudomonas</taxon>
    </lineage>
</organism>
<feature type="domain" description="D-isomer specific 2-hydroxyacid dehydrogenase catalytic" evidence="5">
    <location>
        <begin position="5"/>
        <end position="327"/>
    </location>
</feature>
<evidence type="ECO:0000256" key="3">
    <source>
        <dbReference type="ARBA" id="ARBA00023027"/>
    </source>
</evidence>
<evidence type="ECO:0000313" key="7">
    <source>
        <dbReference type="EMBL" id="TRX75578.1"/>
    </source>
</evidence>
<dbReference type="EMBL" id="VJOY01000004">
    <property type="protein sequence ID" value="TRX75578.1"/>
    <property type="molecule type" value="Genomic_DNA"/>
</dbReference>
<dbReference type="PROSITE" id="PS00671">
    <property type="entry name" value="D_2_HYDROXYACID_DH_3"/>
    <property type="match status" value="1"/>
</dbReference>
<dbReference type="SUPFAM" id="SSF52283">
    <property type="entry name" value="Formate/glycerate dehydrogenase catalytic domain-like"/>
    <property type="match status" value="1"/>
</dbReference>
<dbReference type="InterPro" id="IPR058205">
    <property type="entry name" value="D-LDH-like"/>
</dbReference>
<keyword evidence="8" id="KW-1185">Reference proteome</keyword>
<dbReference type="PANTHER" id="PTHR43026">
    <property type="entry name" value="2-HYDROXYACID DEHYDROGENASE HOMOLOG 1-RELATED"/>
    <property type="match status" value="1"/>
</dbReference>
<name>A0A553H1D4_9PSED</name>